<dbReference type="EMBL" id="AE003849">
    <property type="protein sequence ID" value="AAF85458.1"/>
    <property type="molecule type" value="Genomic_DNA"/>
</dbReference>
<dbReference type="KEGG" id="xfa:XF_2661"/>
<dbReference type="PIR" id="E82530">
    <property type="entry name" value="E82530"/>
</dbReference>
<evidence type="ECO:0000313" key="1">
    <source>
        <dbReference type="EMBL" id="AAF85458.1"/>
    </source>
</evidence>
<evidence type="ECO:0000313" key="2">
    <source>
        <dbReference type="Proteomes" id="UP000000812"/>
    </source>
</evidence>
<proteinExistence type="predicted"/>
<accession>Q9PA59</accession>
<organism evidence="1 2">
    <name type="scientific">Xylella fastidiosa (strain 9a5c)</name>
    <dbReference type="NCBI Taxonomy" id="160492"/>
    <lineage>
        <taxon>Bacteria</taxon>
        <taxon>Pseudomonadati</taxon>
        <taxon>Pseudomonadota</taxon>
        <taxon>Gammaproteobacteria</taxon>
        <taxon>Lysobacterales</taxon>
        <taxon>Lysobacteraceae</taxon>
        <taxon>Xylella</taxon>
    </lineage>
</organism>
<dbReference type="AlphaFoldDB" id="Q9PA59"/>
<sequence length="80" mass="9256">MESSRRLSLAPRESERCTSRLERHFSNAAEAFYCRQRHSVESIVALRPIQCIECSAKAVFIDEWIRRNGDSVDIVNGWSK</sequence>
<name>Q9PA59_XYLFA</name>
<dbReference type="Proteomes" id="UP000000812">
    <property type="component" value="Chromosome"/>
</dbReference>
<dbReference type="HOGENOM" id="CLU_2588949_0_0_6"/>
<reference evidence="1 2" key="1">
    <citation type="journal article" date="2000" name="Nature">
        <title>The genome sequence of the plant pathogen Xylella fastidiosa.</title>
        <authorList>
            <person name="Simpson A.J."/>
            <person name="Reinach F.C."/>
            <person name="Arruda P."/>
            <person name="Abreu F.A."/>
            <person name="Acencio M."/>
            <person name="Alvarenga R."/>
            <person name="Alves L.M."/>
            <person name="Araya J.E."/>
            <person name="Baia G.S."/>
            <person name="Baptista C.S."/>
            <person name="Barros M.H."/>
            <person name="Bonaccorsi E.D."/>
            <person name="Bordin S."/>
            <person name="Bove J.M."/>
            <person name="Briones M.R."/>
            <person name="Bueno M.R."/>
            <person name="Camargo A.A."/>
            <person name="Camargo L.E."/>
            <person name="Carraro D.M."/>
            <person name="Carrer H."/>
            <person name="Colauto N.B."/>
            <person name="Colombo C."/>
            <person name="Costa F.F."/>
            <person name="Costa M.C."/>
            <person name="Costa-Neto C.M."/>
            <person name="Coutinho L.L."/>
            <person name="Cristofani M."/>
            <person name="Dias-Neto E."/>
            <person name="Docena C."/>
            <person name="El-Dorry H."/>
            <person name="Facincani A.P."/>
            <person name="Ferreira A.J."/>
            <person name="Ferreira V.C."/>
            <person name="Ferro J.A."/>
            <person name="Fraga J.S."/>
            <person name="Franca S.C."/>
            <person name="Franco M.C."/>
            <person name="Frohme M."/>
            <person name="Furlan L.R."/>
            <person name="Garnier M."/>
            <person name="Goldman G.H."/>
            <person name="Goldman M.H."/>
            <person name="Gomes S.L."/>
            <person name="Gruber A."/>
            <person name="Ho P.L."/>
            <person name="Hoheisel J.D."/>
            <person name="Junqueira M.L."/>
            <person name="Kemper E.L."/>
            <person name="Kitajima J.P."/>
            <person name="Krieger J.E."/>
            <person name="Kuramae E.E."/>
            <person name="Laigret F."/>
            <person name="Lambais M.R."/>
            <person name="Leite L.C."/>
            <person name="Lemos E.G."/>
            <person name="Lemos M.V."/>
            <person name="Lopes S.A."/>
            <person name="Lopes C.R."/>
            <person name="Machado J.A."/>
            <person name="Machado M.A."/>
            <person name="Madeira A.M."/>
            <person name="Madeira H.M."/>
            <person name="Marino C.L."/>
            <person name="Marques M.V."/>
            <person name="Martins E.A."/>
            <person name="Martins E.M."/>
            <person name="Matsukuma A.Y."/>
            <person name="Menck C.F."/>
            <person name="Miracca E.C."/>
            <person name="Miyaki C.Y."/>
            <person name="Monteriro-Vitorello C.B."/>
            <person name="Moon D.H."/>
            <person name="Nagai M.A."/>
            <person name="Nascimento A.L."/>
            <person name="Netto L.E."/>
            <person name="Nhani A.Jr."/>
            <person name="Nobrega F.G."/>
            <person name="Nunes L.R."/>
            <person name="Oliveira M.A."/>
            <person name="de Oliveira M.C."/>
            <person name="de Oliveira R.C."/>
            <person name="Palmieri D.A."/>
            <person name="Paris A."/>
            <person name="Peixoto B.R."/>
            <person name="Pereira G.A."/>
            <person name="Pereira H.A.Jr."/>
            <person name="Pesquero J.B."/>
            <person name="Quaggio R.B."/>
            <person name="Roberto P.G."/>
            <person name="Rodrigues V."/>
            <person name="de M Rosa A.J."/>
            <person name="de Rosa V.E.Jr."/>
            <person name="de Sa R.G."/>
            <person name="Santelli R.V."/>
            <person name="Sawasaki H.E."/>
            <person name="da Silva A.C."/>
            <person name="da Silva A.M."/>
            <person name="da Silva F.R."/>
            <person name="da Silva W.A.Jr."/>
            <person name="da Silveira J.F."/>
            <person name="Silvestri M.L."/>
            <person name="Siqueira W.J."/>
            <person name="de Souza A.A."/>
            <person name="de Souza A.P."/>
            <person name="Terenzi M.F."/>
            <person name="Truffi D."/>
            <person name="Tsai S.M."/>
            <person name="Tsuhako M.H."/>
            <person name="Vallada H."/>
            <person name="Van Sluys M.A."/>
            <person name="Verjovski-Almeida S."/>
            <person name="Vettore A.L."/>
            <person name="Zago M.A."/>
            <person name="Zatz M."/>
            <person name="Meidanis J."/>
            <person name="Setubal J.C."/>
        </authorList>
    </citation>
    <scope>NUCLEOTIDE SEQUENCE [LARGE SCALE GENOMIC DNA]</scope>
    <source>
        <strain evidence="1 2">9a5c</strain>
    </source>
</reference>
<protein>
    <submittedName>
        <fullName evidence="1">Uncharacterized protein</fullName>
    </submittedName>
</protein>
<gene>
    <name evidence="1" type="ordered locus">XF_2661</name>
</gene>